<feature type="compositionally biased region" description="Polar residues" evidence="1">
    <location>
        <begin position="105"/>
        <end position="115"/>
    </location>
</feature>
<evidence type="ECO:0000313" key="3">
    <source>
        <dbReference type="EMBL" id="KAK7547615.1"/>
    </source>
</evidence>
<protein>
    <recommendedName>
        <fullName evidence="5">DUF4189 domain-containing protein</fullName>
    </recommendedName>
</protein>
<gene>
    <name evidence="3" type="ORF">IWX46DRAFT_57694</name>
</gene>
<keyword evidence="4" id="KW-1185">Reference proteome</keyword>
<dbReference type="Proteomes" id="UP001365128">
    <property type="component" value="Unassembled WGS sequence"/>
</dbReference>
<name>A0ABR1MGX0_9PEZI</name>
<feature type="chain" id="PRO_5045168084" description="DUF4189 domain-containing protein" evidence="2">
    <location>
        <begin position="19"/>
        <end position="139"/>
    </location>
</feature>
<evidence type="ECO:0000256" key="1">
    <source>
        <dbReference type="SAM" id="MobiDB-lite"/>
    </source>
</evidence>
<keyword evidence="2" id="KW-0732">Signal</keyword>
<dbReference type="EMBL" id="JBBPDW010000012">
    <property type="protein sequence ID" value="KAK7547615.1"/>
    <property type="molecule type" value="Genomic_DNA"/>
</dbReference>
<evidence type="ECO:0008006" key="5">
    <source>
        <dbReference type="Google" id="ProtNLM"/>
    </source>
</evidence>
<evidence type="ECO:0000313" key="4">
    <source>
        <dbReference type="Proteomes" id="UP001365128"/>
    </source>
</evidence>
<evidence type="ECO:0000256" key="2">
    <source>
        <dbReference type="SAM" id="SignalP"/>
    </source>
</evidence>
<accession>A0ABR1MGX0</accession>
<proteinExistence type="predicted"/>
<sequence length="139" mass="14870">MKNIVVTLLALAVAPVLGSAIPQGPNEIERPQREEGGNSNFCTGVIGHSKVVIAGKGTAPEYKLDPKYRLQITKEMVSDAVTACRNNLGSGCAMIICNIDSRQPSNNPCGSSSYPPTLKNVDPDQNHGDREFFDPKCAI</sequence>
<reference evidence="3 4" key="1">
    <citation type="submission" date="2024-04" db="EMBL/GenBank/DDBJ databases">
        <title>Phyllosticta paracitricarpa is synonymous to the EU quarantine fungus P. citricarpa based on phylogenomic analyses.</title>
        <authorList>
            <consortium name="Lawrence Berkeley National Laboratory"/>
            <person name="Van Ingen-Buijs V.A."/>
            <person name="Van Westerhoven A.C."/>
            <person name="Haridas S."/>
            <person name="Skiadas P."/>
            <person name="Martin F."/>
            <person name="Groenewald J.Z."/>
            <person name="Crous P.W."/>
            <person name="Seidl M.F."/>
        </authorList>
    </citation>
    <scope>NUCLEOTIDE SEQUENCE [LARGE SCALE GENOMIC DNA]</scope>
    <source>
        <strain evidence="3 4">CBS 122670</strain>
    </source>
</reference>
<feature type="signal peptide" evidence="2">
    <location>
        <begin position="1"/>
        <end position="18"/>
    </location>
</feature>
<feature type="region of interest" description="Disordered" evidence="1">
    <location>
        <begin position="105"/>
        <end position="129"/>
    </location>
</feature>
<organism evidence="3 4">
    <name type="scientific">Phyllosticta citricarpa</name>
    <dbReference type="NCBI Taxonomy" id="55181"/>
    <lineage>
        <taxon>Eukaryota</taxon>
        <taxon>Fungi</taxon>
        <taxon>Dikarya</taxon>
        <taxon>Ascomycota</taxon>
        <taxon>Pezizomycotina</taxon>
        <taxon>Dothideomycetes</taxon>
        <taxon>Dothideomycetes incertae sedis</taxon>
        <taxon>Botryosphaeriales</taxon>
        <taxon>Phyllostictaceae</taxon>
        <taxon>Phyllosticta</taxon>
    </lineage>
</organism>
<comment type="caution">
    <text evidence="3">The sequence shown here is derived from an EMBL/GenBank/DDBJ whole genome shotgun (WGS) entry which is preliminary data.</text>
</comment>